<keyword evidence="1 2" id="KW-0175">Coiled coil</keyword>
<dbReference type="PROSITE" id="PS50892">
    <property type="entry name" value="V_SNARE"/>
    <property type="match status" value="1"/>
</dbReference>
<gene>
    <name evidence="5" type="ORF">LY90DRAFT_696866</name>
</gene>
<evidence type="ECO:0000256" key="3">
    <source>
        <dbReference type="SAM" id="Phobius"/>
    </source>
</evidence>
<dbReference type="STRING" id="1754190.A0A1Y2FRH3"/>
<keyword evidence="6" id="KW-1185">Reference proteome</keyword>
<name>A0A1Y2FRH3_9FUNG</name>
<reference evidence="5 6" key="1">
    <citation type="submission" date="2016-08" db="EMBL/GenBank/DDBJ databases">
        <title>A Parts List for Fungal Cellulosomes Revealed by Comparative Genomics.</title>
        <authorList>
            <consortium name="DOE Joint Genome Institute"/>
            <person name="Haitjema C.H."/>
            <person name="Gilmore S.P."/>
            <person name="Henske J.K."/>
            <person name="Solomon K.V."/>
            <person name="De Groot R."/>
            <person name="Kuo A."/>
            <person name="Mondo S.J."/>
            <person name="Salamov A.A."/>
            <person name="Labutti K."/>
            <person name="Zhao Z."/>
            <person name="Chiniquy J."/>
            <person name="Barry K."/>
            <person name="Brewer H.M."/>
            <person name="Purvine S.O."/>
            <person name="Wright A.T."/>
            <person name="Boxma B."/>
            <person name="Van Alen T."/>
            <person name="Hackstein J.H."/>
            <person name="Baker S.E."/>
            <person name="Grigoriev I.V."/>
            <person name="O'Malley M.A."/>
        </authorList>
    </citation>
    <scope>NUCLEOTIDE SEQUENCE [LARGE SCALE GENOMIC DNA]</scope>
    <source>
        <strain evidence="5 6">G1</strain>
    </source>
</reference>
<keyword evidence="3" id="KW-0472">Membrane</keyword>
<evidence type="ECO:0000256" key="2">
    <source>
        <dbReference type="SAM" id="Coils"/>
    </source>
</evidence>
<evidence type="ECO:0000313" key="6">
    <source>
        <dbReference type="Proteomes" id="UP000193920"/>
    </source>
</evidence>
<dbReference type="PANTHER" id="PTHR45701">
    <property type="entry name" value="SYNAPTOBREVIN FAMILY MEMBER"/>
    <property type="match status" value="1"/>
</dbReference>
<accession>A0A1Y2FRH3</accession>
<feature type="coiled-coil region" evidence="2">
    <location>
        <begin position="9"/>
        <end position="60"/>
    </location>
</feature>
<keyword evidence="3" id="KW-1133">Transmembrane helix</keyword>
<evidence type="ECO:0000313" key="5">
    <source>
        <dbReference type="EMBL" id="ORY86583.1"/>
    </source>
</evidence>
<evidence type="ECO:0000256" key="1">
    <source>
        <dbReference type="PROSITE-ProRule" id="PRU00290"/>
    </source>
</evidence>
<dbReference type="InterPro" id="IPR016444">
    <property type="entry name" value="Synaptobrevin/VAMP"/>
</dbReference>
<dbReference type="Gene3D" id="1.20.5.110">
    <property type="match status" value="1"/>
</dbReference>
<feature type="non-terminal residue" evidence="5">
    <location>
        <position position="92"/>
    </location>
</feature>
<evidence type="ECO:0000259" key="4">
    <source>
        <dbReference type="PROSITE" id="PS50892"/>
    </source>
</evidence>
<dbReference type="GO" id="GO:0016192">
    <property type="term" value="P:vesicle-mediated transport"/>
    <property type="evidence" value="ECO:0007669"/>
    <property type="project" value="InterPro"/>
</dbReference>
<feature type="domain" description="V-SNARE coiled-coil homology" evidence="4">
    <location>
        <begin position="4"/>
        <end position="64"/>
    </location>
</feature>
<dbReference type="AlphaFoldDB" id="A0A1Y2FRH3"/>
<keyword evidence="3" id="KW-0812">Transmembrane</keyword>
<dbReference type="PIRSF" id="PIRSF005409">
    <property type="entry name" value="Synaptobrevin_euk"/>
    <property type="match status" value="1"/>
</dbReference>
<dbReference type="GO" id="GO:0016020">
    <property type="term" value="C:membrane"/>
    <property type="evidence" value="ECO:0007669"/>
    <property type="project" value="InterPro"/>
</dbReference>
<comment type="caution">
    <text evidence="5">The sequence shown here is derived from an EMBL/GenBank/DDBJ whole genome shotgun (WGS) entry which is preliminary data.</text>
</comment>
<proteinExistence type="predicted"/>
<dbReference type="CDD" id="cd15843">
    <property type="entry name" value="R-SNARE"/>
    <property type="match status" value="1"/>
</dbReference>
<organism evidence="5 6">
    <name type="scientific">Neocallimastix californiae</name>
    <dbReference type="NCBI Taxonomy" id="1754190"/>
    <lineage>
        <taxon>Eukaryota</taxon>
        <taxon>Fungi</taxon>
        <taxon>Fungi incertae sedis</taxon>
        <taxon>Chytridiomycota</taxon>
        <taxon>Chytridiomycota incertae sedis</taxon>
        <taxon>Neocallimastigomycetes</taxon>
        <taxon>Neocallimastigales</taxon>
        <taxon>Neocallimastigaceae</taxon>
        <taxon>Neocallimastix</taxon>
    </lineage>
</organism>
<sequence>MSQKVDNVKKQLDEVAQVMQNNVNKLAERGEKVNSLQLKSEEINELSKNFKRNANEVKRKIWYKDMKLIAIIILIILLIVFFILFIVIGKKN</sequence>
<dbReference type="OrthoDB" id="190375at2759"/>
<dbReference type="Pfam" id="PF00957">
    <property type="entry name" value="Synaptobrevin"/>
    <property type="match status" value="1"/>
</dbReference>
<dbReference type="Proteomes" id="UP000193920">
    <property type="component" value="Unassembled WGS sequence"/>
</dbReference>
<dbReference type="SUPFAM" id="SSF58038">
    <property type="entry name" value="SNARE fusion complex"/>
    <property type="match status" value="1"/>
</dbReference>
<protein>
    <submittedName>
        <fullName evidence="5">Synaptobrevin</fullName>
    </submittedName>
</protein>
<dbReference type="InterPro" id="IPR042855">
    <property type="entry name" value="V_SNARE_CC"/>
</dbReference>
<feature type="transmembrane region" description="Helical" evidence="3">
    <location>
        <begin position="68"/>
        <end position="88"/>
    </location>
</feature>
<dbReference type="PRINTS" id="PR00219">
    <property type="entry name" value="SYNAPTOBREVN"/>
</dbReference>
<dbReference type="InterPro" id="IPR001388">
    <property type="entry name" value="Synaptobrevin-like"/>
</dbReference>
<dbReference type="EMBL" id="MCOG01000002">
    <property type="protein sequence ID" value="ORY86583.1"/>
    <property type="molecule type" value="Genomic_DNA"/>
</dbReference>